<evidence type="ECO:0000313" key="3">
    <source>
        <dbReference type="EMBL" id="PMD68770.1"/>
    </source>
</evidence>
<feature type="transmembrane region" description="Helical" evidence="1">
    <location>
        <begin position="6"/>
        <end position="24"/>
    </location>
</feature>
<keyword evidence="4" id="KW-1185">Reference proteome</keyword>
<gene>
    <name evidence="3" type="ORF">CBP76_08695</name>
</gene>
<dbReference type="Proteomes" id="UP000235649">
    <property type="component" value="Unassembled WGS sequence"/>
</dbReference>
<dbReference type="Pfam" id="PF08360">
    <property type="entry name" value="TetR_C_5"/>
    <property type="match status" value="1"/>
</dbReference>
<keyword evidence="1" id="KW-0812">Transmembrane</keyword>
<protein>
    <recommendedName>
        <fullName evidence="2">Transcription regulator QacR C-terminal domain-containing protein</fullName>
    </recommendedName>
</protein>
<evidence type="ECO:0000259" key="2">
    <source>
        <dbReference type="Pfam" id="PF08360"/>
    </source>
</evidence>
<evidence type="ECO:0000256" key="1">
    <source>
        <dbReference type="SAM" id="Phobius"/>
    </source>
</evidence>
<dbReference type="AlphaFoldDB" id="A0A2N7ASV8"/>
<organism evidence="3 4">
    <name type="scientific">Companilactobacillus nuruki</name>
    <dbReference type="NCBI Taxonomy" id="1993540"/>
    <lineage>
        <taxon>Bacteria</taxon>
        <taxon>Bacillati</taxon>
        <taxon>Bacillota</taxon>
        <taxon>Bacilli</taxon>
        <taxon>Lactobacillales</taxon>
        <taxon>Lactobacillaceae</taxon>
        <taxon>Companilactobacillus</taxon>
    </lineage>
</organism>
<proteinExistence type="predicted"/>
<feature type="transmembrane region" description="Helical" evidence="1">
    <location>
        <begin position="93"/>
        <end position="113"/>
    </location>
</feature>
<comment type="caution">
    <text evidence="3">The sequence shown here is derived from an EMBL/GenBank/DDBJ whole genome shotgun (WGS) entry which is preliminary data.</text>
</comment>
<accession>A0A2N7ASV8</accession>
<keyword evidence="1" id="KW-0472">Membrane</keyword>
<dbReference type="RefSeq" id="WP_102196511.1">
    <property type="nucleotide sequence ID" value="NZ_NIPR01000034.1"/>
</dbReference>
<feature type="transmembrane region" description="Helical" evidence="1">
    <location>
        <begin position="67"/>
        <end position="87"/>
    </location>
</feature>
<name>A0A2N7ASV8_9LACO</name>
<keyword evidence="1" id="KW-1133">Transmembrane helix</keyword>
<reference evidence="3 4" key="1">
    <citation type="submission" date="2017-05" db="EMBL/GenBank/DDBJ databases">
        <title>Lactobacillus nurukis nov., sp. nov., isolated from nuruk.</title>
        <authorList>
            <person name="Kim S.-J."/>
        </authorList>
    </citation>
    <scope>NUCLEOTIDE SEQUENCE [LARGE SCALE GENOMIC DNA]</scope>
    <source>
        <strain evidence="3 4">SYF10-1a</strain>
    </source>
</reference>
<evidence type="ECO:0000313" key="4">
    <source>
        <dbReference type="Proteomes" id="UP000235649"/>
    </source>
</evidence>
<dbReference type="EMBL" id="NIPR01000034">
    <property type="protein sequence ID" value="PMD68770.1"/>
    <property type="molecule type" value="Genomic_DNA"/>
</dbReference>
<feature type="domain" description="Transcription regulator QacR C-terminal" evidence="2">
    <location>
        <begin position="68"/>
        <end position="131"/>
    </location>
</feature>
<dbReference type="GO" id="GO:0045892">
    <property type="term" value="P:negative regulation of DNA-templated transcription"/>
    <property type="evidence" value="ECO:0007669"/>
    <property type="project" value="InterPro"/>
</dbReference>
<dbReference type="GO" id="GO:0003700">
    <property type="term" value="F:DNA-binding transcription factor activity"/>
    <property type="evidence" value="ECO:0007669"/>
    <property type="project" value="InterPro"/>
</dbReference>
<feature type="transmembrane region" description="Helical" evidence="1">
    <location>
        <begin position="156"/>
        <end position="175"/>
    </location>
</feature>
<dbReference type="InterPro" id="IPR013571">
    <property type="entry name" value="Tscrpt_reg_QacR_C"/>
</dbReference>
<sequence length="177" mass="20549">MLVLKTIIALIVFALGLFSYLEGISQLHKKEIKSNEYQVWFYQLEINLKKRFPEQDGRLNLLNKVTVVLNFLLIISLGIFVSGIYIINKTPDVSLIIWGMWSGLILMIMSLIFRNQYYRLYKKTIDCYLNSTFDESISISSYLKVLFQNLIGRQTMFASGILIVGALLFYLYTFLSL</sequence>